<name>A0A4P8IJJ8_9BURK</name>
<accession>A0A4P8IJJ8</accession>
<dbReference type="OrthoDB" id="573392at2"/>
<keyword evidence="1" id="KW-0560">Oxidoreductase</keyword>
<gene>
    <name evidence="3" type="ORF">FAZ95_07055</name>
</gene>
<evidence type="ECO:0000256" key="1">
    <source>
        <dbReference type="ARBA" id="ARBA00023002"/>
    </source>
</evidence>
<dbReference type="GO" id="GO:0051536">
    <property type="term" value="F:iron-sulfur cluster binding"/>
    <property type="evidence" value="ECO:0007669"/>
    <property type="project" value="InterPro"/>
</dbReference>
<organism evidence="3 4">
    <name type="scientific">Trinickia violacea</name>
    <dbReference type="NCBI Taxonomy" id="2571746"/>
    <lineage>
        <taxon>Bacteria</taxon>
        <taxon>Pseudomonadati</taxon>
        <taxon>Pseudomonadota</taxon>
        <taxon>Betaproteobacteria</taxon>
        <taxon>Burkholderiales</taxon>
        <taxon>Burkholderiaceae</taxon>
        <taxon>Trinickia</taxon>
    </lineage>
</organism>
<dbReference type="KEGG" id="tvl:FAZ95_07055"/>
<keyword evidence="4" id="KW-1185">Reference proteome</keyword>
<evidence type="ECO:0000313" key="4">
    <source>
        <dbReference type="Proteomes" id="UP000298656"/>
    </source>
</evidence>
<dbReference type="Gene3D" id="3.10.20.440">
    <property type="entry name" value="2Fe-2S iron-sulphur cluster binding domain, sarcosine oxidase, alpha subunit, N-terminal domain"/>
    <property type="match status" value="1"/>
</dbReference>
<dbReference type="AlphaFoldDB" id="A0A4P8IJJ8"/>
<feature type="region of interest" description="Disordered" evidence="2">
    <location>
        <begin position="1"/>
        <end position="25"/>
    </location>
</feature>
<dbReference type="InterPro" id="IPR042204">
    <property type="entry name" value="2Fe-2S-bd_N"/>
</dbReference>
<sequence length="127" mass="13390">MAHTSPDIDANGERGSHASGGDGPQFVRVAEQGRAPVAFVLDGRSVSALAGDTVLTAILLDGKRVRDSEFSGAPRAGFCLMGACQDCWVRTEDGVRIRACSTLVEAGMRIVTRAPDVLRHAEAEPAR</sequence>
<proteinExistence type="predicted"/>
<evidence type="ECO:0000313" key="3">
    <source>
        <dbReference type="EMBL" id="QCP48962.1"/>
    </source>
</evidence>
<dbReference type="EMBL" id="CP040077">
    <property type="protein sequence ID" value="QCP48962.1"/>
    <property type="molecule type" value="Genomic_DNA"/>
</dbReference>
<dbReference type="InterPro" id="IPR036010">
    <property type="entry name" value="2Fe-2S_ferredoxin-like_sf"/>
</dbReference>
<dbReference type="Proteomes" id="UP000298656">
    <property type="component" value="Chromosome 1"/>
</dbReference>
<dbReference type="SUPFAM" id="SSF54292">
    <property type="entry name" value="2Fe-2S ferredoxin-like"/>
    <property type="match status" value="1"/>
</dbReference>
<protein>
    <submittedName>
        <fullName evidence="3">(2Fe-2S)-binding protein</fullName>
    </submittedName>
</protein>
<dbReference type="RefSeq" id="WP_137331793.1">
    <property type="nucleotide sequence ID" value="NZ_CP040077.1"/>
</dbReference>
<dbReference type="GO" id="GO:0016491">
    <property type="term" value="F:oxidoreductase activity"/>
    <property type="evidence" value="ECO:0007669"/>
    <property type="project" value="UniProtKB-KW"/>
</dbReference>
<evidence type="ECO:0000256" key="2">
    <source>
        <dbReference type="SAM" id="MobiDB-lite"/>
    </source>
</evidence>
<dbReference type="Pfam" id="PF13510">
    <property type="entry name" value="Fer2_4"/>
    <property type="match status" value="1"/>
</dbReference>
<reference evidence="3 4" key="1">
    <citation type="submission" date="2019-05" db="EMBL/GenBank/DDBJ databases">
        <title>Burkholderia sp. DHOD12, isolated from subtropical forest soil.</title>
        <authorList>
            <person name="Gao Z.-H."/>
            <person name="Qiu L.-H."/>
        </authorList>
    </citation>
    <scope>NUCLEOTIDE SEQUENCE [LARGE SCALE GENOMIC DNA]</scope>
    <source>
        <strain evidence="3 4">DHOD12</strain>
    </source>
</reference>